<comment type="caution">
    <text evidence="1">The sequence shown here is derived from an EMBL/GenBank/DDBJ whole genome shotgun (WGS) entry which is preliminary data.</text>
</comment>
<dbReference type="Proteomes" id="UP001177212">
    <property type="component" value="Unassembled WGS sequence"/>
</dbReference>
<protein>
    <submittedName>
        <fullName evidence="1">Uncharacterized protein</fullName>
    </submittedName>
</protein>
<accession>A0ABT9FI58</accession>
<proteinExistence type="predicted"/>
<evidence type="ECO:0000313" key="2">
    <source>
        <dbReference type="Proteomes" id="UP001177212"/>
    </source>
</evidence>
<gene>
    <name evidence="1" type="ORF">Q8W34_17465</name>
</gene>
<sequence>MAKLNRADHLNWCKSRALEILEKKGDSSEAFNSMCSDLQKHDDTCNHVGISLGFAQMLGGSLKSTSDVRNFIEGFN</sequence>
<dbReference type="RefSeq" id="WP_305473064.1">
    <property type="nucleotide sequence ID" value="NZ_JAUYVT010000020.1"/>
</dbReference>
<reference evidence="1" key="1">
    <citation type="submission" date="2023-07" db="EMBL/GenBank/DDBJ databases">
        <title>Genome content predicts the carbon catabolic preferences of heterotrophic bacteria.</title>
        <authorList>
            <person name="Gralka M."/>
        </authorList>
    </citation>
    <scope>NUCLEOTIDE SEQUENCE</scope>
    <source>
        <strain evidence="1">4G09</strain>
    </source>
</reference>
<organism evidence="1 2">
    <name type="scientific">Pseudoalteromonas marina</name>
    <dbReference type="NCBI Taxonomy" id="267375"/>
    <lineage>
        <taxon>Bacteria</taxon>
        <taxon>Pseudomonadati</taxon>
        <taxon>Pseudomonadota</taxon>
        <taxon>Gammaproteobacteria</taxon>
        <taxon>Alteromonadales</taxon>
        <taxon>Pseudoalteromonadaceae</taxon>
        <taxon>Pseudoalteromonas</taxon>
    </lineage>
</organism>
<keyword evidence="2" id="KW-1185">Reference proteome</keyword>
<evidence type="ECO:0000313" key="1">
    <source>
        <dbReference type="EMBL" id="MDP2566439.1"/>
    </source>
</evidence>
<name>A0ABT9FI58_9GAMM</name>
<dbReference type="EMBL" id="JAUYVT010000020">
    <property type="protein sequence ID" value="MDP2566439.1"/>
    <property type="molecule type" value="Genomic_DNA"/>
</dbReference>